<feature type="transmembrane region" description="Helical" evidence="2">
    <location>
        <begin position="138"/>
        <end position="159"/>
    </location>
</feature>
<gene>
    <name evidence="4" type="ORF">KY084_08485</name>
</gene>
<evidence type="ECO:0000256" key="2">
    <source>
        <dbReference type="SAM" id="Phobius"/>
    </source>
</evidence>
<organism evidence="4 5">
    <name type="scientific">Stakelama flava</name>
    <dbReference type="NCBI Taxonomy" id="2860338"/>
    <lineage>
        <taxon>Bacteria</taxon>
        <taxon>Pseudomonadati</taxon>
        <taxon>Pseudomonadota</taxon>
        <taxon>Alphaproteobacteria</taxon>
        <taxon>Sphingomonadales</taxon>
        <taxon>Sphingomonadaceae</taxon>
        <taxon>Stakelama</taxon>
    </lineage>
</organism>
<comment type="caution">
    <text evidence="4">The sequence shown here is derived from an EMBL/GenBank/DDBJ whole genome shotgun (WGS) entry which is preliminary data.</text>
</comment>
<sequence>MYHFQVAGWTVPEPVISVGLIALAILLALAAHGIFVRLLLRLTRNTSFVADDVLFRRSLRPMRWIFVAISLALIRSALSLDAAADAIWKQAAGLIVPLLIGWLAISLIRASTKIVEIRSDITVEDNLKARRRRTRSMILGRIATIIVAFITICLMLLSIPGVRSVGVTLMASAGLVGLAVGAAAQPALKNLIAGVQMAFTEPIRIDDAVIIADEWGWVEEIKLTYVVIKIWDQRRLIVPVSKFLDEPFQNWTRDGAGLLGSVFLYLDPSADIARLRDHFEEVVVKEPLFDGRGKVLQVTDANASAIEIRMLATASNSPRTFDLRCAIREKMLAFIRDEMPEAFPRTRAELGSAEWKDAPGRIPDPVHPPQRAPYPEGIGGPEGEE</sequence>
<dbReference type="PANTHER" id="PTHR30566:SF25">
    <property type="entry name" value="INNER MEMBRANE PROTEIN"/>
    <property type="match status" value="1"/>
</dbReference>
<dbReference type="EMBL" id="JAHWZX010000006">
    <property type="protein sequence ID" value="MBW4330911.1"/>
    <property type="molecule type" value="Genomic_DNA"/>
</dbReference>
<feature type="compositionally biased region" description="Basic and acidic residues" evidence="1">
    <location>
        <begin position="350"/>
        <end position="359"/>
    </location>
</feature>
<feature type="transmembrane region" description="Helical" evidence="2">
    <location>
        <begin position="61"/>
        <end position="80"/>
    </location>
</feature>
<feature type="domain" description="Mechanosensitive ion channel MscS" evidence="3">
    <location>
        <begin position="188"/>
        <end position="253"/>
    </location>
</feature>
<keyword evidence="2" id="KW-0812">Transmembrane</keyword>
<dbReference type="Pfam" id="PF00924">
    <property type="entry name" value="MS_channel_2nd"/>
    <property type="match status" value="1"/>
</dbReference>
<dbReference type="PANTHER" id="PTHR30566">
    <property type="entry name" value="YNAI-RELATED MECHANOSENSITIVE ION CHANNEL"/>
    <property type="match status" value="1"/>
</dbReference>
<evidence type="ECO:0000313" key="4">
    <source>
        <dbReference type="EMBL" id="MBW4330911.1"/>
    </source>
</evidence>
<feature type="transmembrane region" description="Helical" evidence="2">
    <location>
        <begin position="86"/>
        <end position="108"/>
    </location>
</feature>
<name>A0ABS6XL39_9SPHN</name>
<keyword evidence="2" id="KW-0472">Membrane</keyword>
<proteinExistence type="predicted"/>
<evidence type="ECO:0000259" key="3">
    <source>
        <dbReference type="Pfam" id="PF00924"/>
    </source>
</evidence>
<reference evidence="4 5" key="1">
    <citation type="submission" date="2021-07" db="EMBL/GenBank/DDBJ databases">
        <title>Stakelama flava sp. nov., a novel endophytic bacterium isolated from branch of Kandelia candel.</title>
        <authorList>
            <person name="Tuo L."/>
        </authorList>
    </citation>
    <scope>NUCLEOTIDE SEQUENCE [LARGE SCALE GENOMIC DNA]</scope>
    <source>
        <strain evidence="4 5">CBK3Z-3</strain>
    </source>
</reference>
<dbReference type="Proteomes" id="UP001197214">
    <property type="component" value="Unassembled WGS sequence"/>
</dbReference>
<keyword evidence="2" id="KW-1133">Transmembrane helix</keyword>
<feature type="transmembrane region" description="Helical" evidence="2">
    <location>
        <begin position="15"/>
        <end position="40"/>
    </location>
</feature>
<accession>A0ABS6XL39</accession>
<evidence type="ECO:0000313" key="5">
    <source>
        <dbReference type="Proteomes" id="UP001197214"/>
    </source>
</evidence>
<evidence type="ECO:0000256" key="1">
    <source>
        <dbReference type="SAM" id="MobiDB-lite"/>
    </source>
</evidence>
<keyword evidence="5" id="KW-1185">Reference proteome</keyword>
<dbReference type="InterPro" id="IPR006685">
    <property type="entry name" value="MscS_channel_2nd"/>
</dbReference>
<dbReference type="RefSeq" id="WP_219238028.1">
    <property type="nucleotide sequence ID" value="NZ_JAHWZX010000006.1"/>
</dbReference>
<protein>
    <submittedName>
        <fullName evidence="4">Mechanosensitive ion channel family protein</fullName>
    </submittedName>
</protein>
<feature type="region of interest" description="Disordered" evidence="1">
    <location>
        <begin position="350"/>
        <end position="385"/>
    </location>
</feature>